<evidence type="ECO:0000313" key="9">
    <source>
        <dbReference type="Proteomes" id="UP000051401"/>
    </source>
</evidence>
<comment type="subcellular location">
    <subcellularLocation>
        <location evidence="1">Membrane</location>
        <topology evidence="1">Single-pass membrane protein</topology>
    </subcellularLocation>
</comment>
<evidence type="ECO:0000256" key="1">
    <source>
        <dbReference type="ARBA" id="ARBA00004167"/>
    </source>
</evidence>
<dbReference type="OrthoDB" id="7784409at2"/>
<dbReference type="GO" id="GO:0009306">
    <property type="term" value="P:protein secretion"/>
    <property type="evidence" value="ECO:0007669"/>
    <property type="project" value="InterPro"/>
</dbReference>
<feature type="domain" description="Translocation and assembly module TamB C-terminal" evidence="6">
    <location>
        <begin position="1095"/>
        <end position="1443"/>
    </location>
</feature>
<accession>A0A0T5P2V8</accession>
<keyword evidence="4" id="KW-0472">Membrane</keyword>
<feature type="chain" id="PRO_5010437285" evidence="5">
    <location>
        <begin position="20"/>
        <end position="1443"/>
    </location>
</feature>
<dbReference type="Pfam" id="PF04357">
    <property type="entry name" value="TamB"/>
    <property type="match status" value="1"/>
</dbReference>
<dbReference type="PATRIC" id="fig|540747.5.peg.3128"/>
<dbReference type="STRING" id="540747.SAMN04488031_11529"/>
<dbReference type="Proteomes" id="UP000051401">
    <property type="component" value="Unassembled WGS sequence"/>
</dbReference>
<gene>
    <name evidence="8" type="primary">tamB</name>
    <name evidence="8" type="ORF">RIdsm_04457</name>
    <name evidence="7" type="ORF">XM52_23860</name>
</gene>
<dbReference type="InterPro" id="IPR007452">
    <property type="entry name" value="TamB_C"/>
</dbReference>
<dbReference type="KEGG" id="rid:RIdsm_04457"/>
<dbReference type="RefSeq" id="WP_057820304.1">
    <property type="nucleotide sequence ID" value="NZ_CP031598.1"/>
</dbReference>
<evidence type="ECO:0000256" key="5">
    <source>
        <dbReference type="SAM" id="SignalP"/>
    </source>
</evidence>
<evidence type="ECO:0000259" key="6">
    <source>
        <dbReference type="Pfam" id="PF04357"/>
    </source>
</evidence>
<proteinExistence type="predicted"/>
<keyword evidence="3" id="KW-1133">Transmembrane helix</keyword>
<evidence type="ECO:0000313" key="7">
    <source>
        <dbReference type="EMBL" id="KRS15463.1"/>
    </source>
</evidence>
<keyword evidence="9" id="KW-1185">Reference proteome</keyword>
<evidence type="ECO:0000313" key="10">
    <source>
        <dbReference type="Proteomes" id="UP000325785"/>
    </source>
</evidence>
<keyword evidence="5" id="KW-0732">Signal</keyword>
<reference evidence="7 9" key="1">
    <citation type="submission" date="2015-04" db="EMBL/GenBank/DDBJ databases">
        <title>The draft genome sequence of Roseovarius indicus B108T.</title>
        <authorList>
            <person name="Li G."/>
            <person name="Lai Q."/>
            <person name="Shao Z."/>
            <person name="Yan P."/>
        </authorList>
    </citation>
    <scope>NUCLEOTIDE SEQUENCE [LARGE SCALE GENOMIC DNA]</scope>
    <source>
        <strain evidence="7 9">B108</strain>
    </source>
</reference>
<keyword evidence="2" id="KW-0812">Transmembrane</keyword>
<protein>
    <submittedName>
        <fullName evidence="8">Autotransporter assembly factor TamB</fullName>
    </submittedName>
</protein>
<evidence type="ECO:0000256" key="2">
    <source>
        <dbReference type="ARBA" id="ARBA00022692"/>
    </source>
</evidence>
<dbReference type="EMBL" id="CP031598">
    <property type="protein sequence ID" value="QEW28625.1"/>
    <property type="molecule type" value="Genomic_DNA"/>
</dbReference>
<dbReference type="PANTHER" id="PTHR36985:SF1">
    <property type="entry name" value="TRANSLOCATION AND ASSEMBLY MODULE SUBUNIT TAMB"/>
    <property type="match status" value="1"/>
</dbReference>
<reference evidence="8 10" key="2">
    <citation type="submission" date="2018-08" db="EMBL/GenBank/DDBJ databases">
        <title>Genetic Globetrotter - A new plasmid hitch-hiking vast phylogenetic and geographic distances.</title>
        <authorList>
            <person name="Vollmers J."/>
            <person name="Petersen J."/>
        </authorList>
    </citation>
    <scope>NUCLEOTIDE SEQUENCE [LARGE SCALE GENOMIC DNA]</scope>
    <source>
        <strain evidence="8 10">DSM 26383</strain>
    </source>
</reference>
<dbReference type="GO" id="GO:0005886">
    <property type="term" value="C:plasma membrane"/>
    <property type="evidence" value="ECO:0007669"/>
    <property type="project" value="InterPro"/>
</dbReference>
<organism evidence="7 9">
    <name type="scientific">Roseovarius indicus</name>
    <dbReference type="NCBI Taxonomy" id="540747"/>
    <lineage>
        <taxon>Bacteria</taxon>
        <taxon>Pseudomonadati</taxon>
        <taxon>Pseudomonadota</taxon>
        <taxon>Alphaproteobacteria</taxon>
        <taxon>Rhodobacterales</taxon>
        <taxon>Roseobacteraceae</taxon>
        <taxon>Roseovarius</taxon>
    </lineage>
</organism>
<evidence type="ECO:0000256" key="3">
    <source>
        <dbReference type="ARBA" id="ARBA00022989"/>
    </source>
</evidence>
<feature type="signal peptide" evidence="5">
    <location>
        <begin position="1"/>
        <end position="19"/>
    </location>
</feature>
<sequence length="1443" mass="150173">MRLLRLIALVTLTALPAAAQEENEADKTYLEGWIEEALSGAGRSVTITGFRGALSSNATLDRMTISDEDGVWLTMEDATLVWSRAALLRGEVDVTELSAAVIDIARLPEGGEDVTPEDSEAKAFALPELPVSVSIDELKAEEVRLGAPILGEAATMSVEATIQLADGAGTAQLAIERTDRPDQITLDAAFDNESRVLAIDLDFDEGEGGMVSNLLNVPGEPAMRLQVQGEAPLSDFEAQIALSSDGTRRFGGALQIGALDADNEEAGYAFSTDLSGDLRQLFTPDLHPFFGENASLRVSGQTYADGSLNLDTLSLDAGGMELTGNLALDPEGWPREFNLDGRVAGEGRLRLPISEPATSISSGRIVARYNASEGDAWRADISVDGLERDGLTVGSATIDGTGTITRGDAQSLTADLDFTAEDVDHENENLARAIGAAPGGTLRLTYRPDTPVQVETLEVASGDATLTANGELDGLSDGFPVSGTATLQADDLRRFAGVAGRDLAGSANLKVEGEGTLLGGAFDIDLSAATQDLETGTERLDPLLRGRSTLDIAARRTEEGTFIDRLVIDNPSVDAEAEARLSAESGALTLKGAVQDIALVDSRVSGPATIDTAMGWQADGQVTVSRLLLEAVDATLTAEGSANIENDTLPFDGRLTLQAADLSRLADLADRPLDGAVDLSVTGTGTIRKSGGDTQADPEARGVEAIIAQVEALLGDRFEIDLTATSQDLETGIDRLDPILRGEARVEIETSRTEDGTAVDRLYIDSDALTAEADAQLQPETASLALKARLDNLGRVEPTLSGPANIDTGLTWQADDGQVTISRLSLDALDARLSTEGTIGTGNPDLPVNGQLSLDAQDLSRLAGLVGQPLTGTIDLDVAGSGKIRGRSADAEISLDATGFRSGIAEIDRILGSDITLDTKLAYGDSTPFVETLELTAARLSASASSAAPGEPVTISARLADLGLLAPGINGPATLDGRVTILDSRGEDLDVNLDFNGPGGVGARIAGRINDLGQTVSLSINGNAPLALANSFIQPRSIEGPARFDLRVEGRPSLQALSGQASINNARVSLPGLATAIEGLTGTVNLSGGRATADITGNTGTGGNFRVTGPVTLSAPFNAQLETRLNGLRVIDPSLFETTVDGRITLNGPLTGGARIGGAVMLGRTEIQVPSGGSSAPGTIPDLRHVNEPAAVNRTRRRAGMVETGGRSGPAAAFPLDLVINAPNQVFVRGRGLDAELGGAIRLGGTTANVNASGTFELIRGRMDILTKRLDLTEGLIDLRGALDPYVRFVARTESDDMTIDIILEGLASNPSVSFTSSPDLPQEEILAQLLFGRSFTSMSAFQAAQLVSAVATLSGRGSGGLTGRLRGALGLSDFDVTTTDSGATQFSAGTYISENIYSEFTADSDGNNEVNLNLDLSSSVTVKGSASSTGDTGLGIFYEKDY</sequence>
<name>A0A0T5P2V8_9RHOB</name>
<dbReference type="EMBL" id="LAXI01000022">
    <property type="protein sequence ID" value="KRS15463.1"/>
    <property type="molecule type" value="Genomic_DNA"/>
</dbReference>
<dbReference type="PANTHER" id="PTHR36985">
    <property type="entry name" value="TRANSLOCATION AND ASSEMBLY MODULE SUBUNIT TAMB"/>
    <property type="match status" value="1"/>
</dbReference>
<evidence type="ECO:0000313" key="8">
    <source>
        <dbReference type="EMBL" id="QEW28625.1"/>
    </source>
</evidence>
<evidence type="ECO:0000256" key="4">
    <source>
        <dbReference type="ARBA" id="ARBA00023136"/>
    </source>
</evidence>
<dbReference type="Proteomes" id="UP000325785">
    <property type="component" value="Chromosome"/>
</dbReference>